<sequence length="231" mass="25502">MSQAIRAYVEAQGGKVTAEAVTRHINTEYPGRWRPGTLTAHLYACAVNNPKAYIHHASTPKFLYRYSDGSMELYSEELHGPNEWEPESEGDGEGDELTLAPSAVQYFETSISLERDIEDHLIHHLDALEPGLKFIGRQVTTDVGRIDILAEDASGERVVIEVKVGDAKDAAVGQIARYLGWYAKTDGKPPRGILVARHFPEGTRYAASAISNLTLIAYQVQFSFESVSLNP</sequence>
<dbReference type="Gene3D" id="3.40.1350.10">
    <property type="match status" value="1"/>
</dbReference>
<comment type="caution">
    <text evidence="4">The sequence shown here is derived from an EMBL/GenBank/DDBJ whole genome shotgun (WGS) entry which is preliminary data.</text>
</comment>
<dbReference type="PANTHER" id="PTHR38814:SF1">
    <property type="entry name" value="ENDONUCLEASE NUCS"/>
    <property type="match status" value="1"/>
</dbReference>
<reference evidence="4 5" key="1">
    <citation type="submission" date="2020-08" db="EMBL/GenBank/DDBJ databases">
        <title>Genomic Encyclopedia of Type Strains, Phase IV (KMG-IV): sequencing the most valuable type-strain genomes for metagenomic binning, comparative biology and taxonomic classification.</title>
        <authorList>
            <person name="Goeker M."/>
        </authorList>
    </citation>
    <scope>NUCLEOTIDE SEQUENCE [LARGE SCALE GENOMIC DNA]</scope>
    <source>
        <strain evidence="4 5">DSM 23562</strain>
    </source>
</reference>
<proteinExistence type="predicted"/>
<protein>
    <recommendedName>
        <fullName evidence="6">DUF91 domain-containing protein</fullName>
    </recommendedName>
</protein>
<dbReference type="GO" id="GO:0004519">
    <property type="term" value="F:endonuclease activity"/>
    <property type="evidence" value="ECO:0007669"/>
    <property type="project" value="InterPro"/>
</dbReference>
<dbReference type="InterPro" id="IPR011856">
    <property type="entry name" value="tRNA_endonuc-like_dom_sf"/>
</dbReference>
<keyword evidence="1" id="KW-0238">DNA-binding</keyword>
<dbReference type="Pfam" id="PF01939">
    <property type="entry name" value="NucS_C"/>
    <property type="match status" value="1"/>
</dbReference>
<dbReference type="EMBL" id="JACHGW010000002">
    <property type="protein sequence ID" value="MBB6050433.1"/>
    <property type="molecule type" value="Genomic_DNA"/>
</dbReference>
<dbReference type="InterPro" id="IPR048301">
    <property type="entry name" value="NucS_C"/>
</dbReference>
<dbReference type="GO" id="GO:0003677">
    <property type="term" value="F:DNA binding"/>
    <property type="evidence" value="ECO:0007669"/>
    <property type="project" value="UniProtKB-KW"/>
</dbReference>
<dbReference type="InterPro" id="IPR056086">
    <property type="entry name" value="DUF7669"/>
</dbReference>
<organism evidence="4 5">
    <name type="scientific">Armatimonas rosea</name>
    <dbReference type="NCBI Taxonomy" id="685828"/>
    <lineage>
        <taxon>Bacteria</taxon>
        <taxon>Bacillati</taxon>
        <taxon>Armatimonadota</taxon>
        <taxon>Armatimonadia</taxon>
        <taxon>Armatimonadales</taxon>
        <taxon>Armatimonadaceae</taxon>
        <taxon>Armatimonas</taxon>
    </lineage>
</organism>
<dbReference type="CDD" id="cd22341">
    <property type="entry name" value="NucS-like"/>
    <property type="match status" value="1"/>
</dbReference>
<evidence type="ECO:0000256" key="1">
    <source>
        <dbReference type="ARBA" id="ARBA00023125"/>
    </source>
</evidence>
<accession>A0A7W9W6C1</accession>
<dbReference type="RefSeq" id="WP_221289946.1">
    <property type="nucleotide sequence ID" value="NZ_JACHGW010000002.1"/>
</dbReference>
<evidence type="ECO:0000259" key="3">
    <source>
        <dbReference type="Pfam" id="PF24706"/>
    </source>
</evidence>
<evidence type="ECO:0000313" key="5">
    <source>
        <dbReference type="Proteomes" id="UP000520814"/>
    </source>
</evidence>
<evidence type="ECO:0008006" key="6">
    <source>
        <dbReference type="Google" id="ProtNLM"/>
    </source>
</evidence>
<gene>
    <name evidence="4" type="ORF">HNQ39_002224</name>
</gene>
<name>A0A7W9W6C1_ARMRO</name>
<feature type="domain" description="DUF7669" evidence="3">
    <location>
        <begin position="3"/>
        <end position="69"/>
    </location>
</feature>
<evidence type="ECO:0000259" key="2">
    <source>
        <dbReference type="Pfam" id="PF01939"/>
    </source>
</evidence>
<dbReference type="InterPro" id="IPR002793">
    <property type="entry name" value="Endonuclease_NucS"/>
</dbReference>
<dbReference type="Proteomes" id="UP000520814">
    <property type="component" value="Unassembled WGS sequence"/>
</dbReference>
<feature type="domain" description="Endonuclease NucS C-terminal" evidence="2">
    <location>
        <begin position="114"/>
        <end position="202"/>
    </location>
</feature>
<keyword evidence="5" id="KW-1185">Reference proteome</keyword>
<evidence type="ECO:0000313" key="4">
    <source>
        <dbReference type="EMBL" id="MBB6050433.1"/>
    </source>
</evidence>
<dbReference type="PANTHER" id="PTHR38814">
    <property type="entry name" value="ENDONUCLEASE NUCS"/>
    <property type="match status" value="1"/>
</dbReference>
<dbReference type="Pfam" id="PF24706">
    <property type="entry name" value="DUF7669"/>
    <property type="match status" value="1"/>
</dbReference>
<dbReference type="AlphaFoldDB" id="A0A7W9W6C1"/>